<accession>A0A0C3PF10</accession>
<keyword evidence="1" id="KW-0472">Membrane</keyword>
<dbReference type="OrthoDB" id="3185525at2759"/>
<reference evidence="3 4" key="1">
    <citation type="journal article" date="2014" name="PLoS Genet.">
        <title>Analysis of the Phlebiopsis gigantea genome, transcriptome and secretome provides insight into its pioneer colonization strategies of wood.</title>
        <authorList>
            <person name="Hori C."/>
            <person name="Ishida T."/>
            <person name="Igarashi K."/>
            <person name="Samejima M."/>
            <person name="Suzuki H."/>
            <person name="Master E."/>
            <person name="Ferreira P."/>
            <person name="Ruiz-Duenas F.J."/>
            <person name="Held B."/>
            <person name="Canessa P."/>
            <person name="Larrondo L.F."/>
            <person name="Schmoll M."/>
            <person name="Druzhinina I.S."/>
            <person name="Kubicek C.P."/>
            <person name="Gaskell J.A."/>
            <person name="Kersten P."/>
            <person name="St John F."/>
            <person name="Glasner J."/>
            <person name="Sabat G."/>
            <person name="Splinter BonDurant S."/>
            <person name="Syed K."/>
            <person name="Yadav J."/>
            <person name="Mgbeahuruike A.C."/>
            <person name="Kovalchuk A."/>
            <person name="Asiegbu F.O."/>
            <person name="Lackner G."/>
            <person name="Hoffmeister D."/>
            <person name="Rencoret J."/>
            <person name="Gutierrez A."/>
            <person name="Sun H."/>
            <person name="Lindquist E."/>
            <person name="Barry K."/>
            <person name="Riley R."/>
            <person name="Grigoriev I.V."/>
            <person name="Henrissat B."/>
            <person name="Kues U."/>
            <person name="Berka R.M."/>
            <person name="Martinez A.T."/>
            <person name="Covert S.F."/>
            <person name="Blanchette R.A."/>
            <person name="Cullen D."/>
        </authorList>
    </citation>
    <scope>NUCLEOTIDE SEQUENCE [LARGE SCALE GENOMIC DNA]</scope>
    <source>
        <strain evidence="3 4">11061_1 CR5-6</strain>
    </source>
</reference>
<gene>
    <name evidence="3" type="ORF">PHLGIDRAFT_76500</name>
</gene>
<feature type="transmembrane region" description="Helical" evidence="1">
    <location>
        <begin position="26"/>
        <end position="45"/>
    </location>
</feature>
<evidence type="ECO:0000313" key="4">
    <source>
        <dbReference type="Proteomes" id="UP000053257"/>
    </source>
</evidence>
<evidence type="ECO:0000256" key="1">
    <source>
        <dbReference type="SAM" id="Phobius"/>
    </source>
</evidence>
<dbReference type="AlphaFoldDB" id="A0A0C3PF10"/>
<dbReference type="STRING" id="745531.A0A0C3PF10"/>
<keyword evidence="1" id="KW-1133">Transmembrane helix</keyword>
<protein>
    <recommendedName>
        <fullName evidence="2">DUF6535 domain-containing protein</fullName>
    </recommendedName>
</protein>
<dbReference type="InterPro" id="IPR045338">
    <property type="entry name" value="DUF6535"/>
</dbReference>
<dbReference type="EMBL" id="KN840586">
    <property type="protein sequence ID" value="KIP04113.1"/>
    <property type="molecule type" value="Genomic_DNA"/>
</dbReference>
<dbReference type="HOGENOM" id="CLU_018688_2_1_1"/>
<dbReference type="Pfam" id="PF20153">
    <property type="entry name" value="DUF6535"/>
    <property type="match status" value="1"/>
</dbReference>
<keyword evidence="4" id="KW-1185">Reference proteome</keyword>
<feature type="domain" description="DUF6535" evidence="2">
    <location>
        <begin position="1"/>
        <end position="129"/>
    </location>
</feature>
<name>A0A0C3PF10_PHLG1</name>
<sequence length="136" mass="15100">WRFLLDQSQNHDEALLERWGKEIDNLLLFATLFSAIVTAFVIQSYPSLQQSQGDTSAVLLARISLQLASFTVSSGFVNSTMILDKTLAVEAGPGSREIWLNGLWFLSLTMSILTAFFGILVQQWLRSLALPGHLSV</sequence>
<evidence type="ECO:0000313" key="3">
    <source>
        <dbReference type="EMBL" id="KIP04113.1"/>
    </source>
</evidence>
<feature type="non-terminal residue" evidence="3">
    <location>
        <position position="1"/>
    </location>
</feature>
<dbReference type="Proteomes" id="UP000053257">
    <property type="component" value="Unassembled WGS sequence"/>
</dbReference>
<feature type="transmembrane region" description="Helical" evidence="1">
    <location>
        <begin position="98"/>
        <end position="121"/>
    </location>
</feature>
<keyword evidence="1" id="KW-0812">Transmembrane</keyword>
<organism evidence="3 4">
    <name type="scientific">Phlebiopsis gigantea (strain 11061_1 CR5-6)</name>
    <name type="common">White-rot fungus</name>
    <name type="synonym">Peniophora gigantea</name>
    <dbReference type="NCBI Taxonomy" id="745531"/>
    <lineage>
        <taxon>Eukaryota</taxon>
        <taxon>Fungi</taxon>
        <taxon>Dikarya</taxon>
        <taxon>Basidiomycota</taxon>
        <taxon>Agaricomycotina</taxon>
        <taxon>Agaricomycetes</taxon>
        <taxon>Polyporales</taxon>
        <taxon>Phanerochaetaceae</taxon>
        <taxon>Phlebiopsis</taxon>
    </lineage>
</organism>
<evidence type="ECO:0000259" key="2">
    <source>
        <dbReference type="Pfam" id="PF20153"/>
    </source>
</evidence>
<feature type="transmembrane region" description="Helical" evidence="1">
    <location>
        <begin position="57"/>
        <end position="78"/>
    </location>
</feature>
<proteinExistence type="predicted"/>